<sequence length="145" mass="15232">MKQLSAAALFISGVLLLLLPRILAPVCIHVSNIDPKLGAFMPCSDAAAMTYVIGALTMACSCAVMFAPDTGTAKGALWLSLALAGLLFYGYLLTPGVCHAEGMPCRASTLPAALTLGAFQILFSLLGLSSIGSFDRLRARLRRRT</sequence>
<keyword evidence="1" id="KW-0812">Transmembrane</keyword>
<proteinExistence type="predicted"/>
<dbReference type="EMBL" id="JXBL01000001">
    <property type="protein sequence ID" value="KIE43300.1"/>
    <property type="molecule type" value="Genomic_DNA"/>
</dbReference>
<name>A0A0C1U6F6_9BACT</name>
<accession>A0A0C1U6F6</accession>
<gene>
    <name evidence="2" type="ORF">SE37_11985</name>
</gene>
<evidence type="ECO:0000313" key="2">
    <source>
        <dbReference type="EMBL" id="KIE43300.1"/>
    </source>
</evidence>
<reference evidence="2 3" key="1">
    <citation type="submission" date="2015-01" db="EMBL/GenBank/DDBJ databases">
        <title>Genome sequence of the anaerobic bacterium Geobacter soli GSS01, a dissimilatory Fe(III) reducer from soil.</title>
        <authorList>
            <person name="Yang G."/>
            <person name="Zhou S."/>
        </authorList>
    </citation>
    <scope>NUCLEOTIDE SEQUENCE [LARGE SCALE GENOMIC DNA]</scope>
    <source>
        <strain evidence="2 3">GSS01</strain>
    </source>
</reference>
<evidence type="ECO:0000313" key="3">
    <source>
        <dbReference type="Proteomes" id="UP000031433"/>
    </source>
</evidence>
<feature type="transmembrane region" description="Helical" evidence="1">
    <location>
        <begin position="47"/>
        <end position="68"/>
    </location>
</feature>
<feature type="transmembrane region" description="Helical" evidence="1">
    <location>
        <begin position="112"/>
        <end position="134"/>
    </location>
</feature>
<dbReference type="RefSeq" id="WP_039646637.1">
    <property type="nucleotide sequence ID" value="NZ_JXBL01000001.1"/>
</dbReference>
<dbReference type="Pfam" id="PF14387">
    <property type="entry name" value="DUF4418"/>
    <property type="match status" value="1"/>
</dbReference>
<dbReference type="Proteomes" id="UP000031433">
    <property type="component" value="Unassembled WGS sequence"/>
</dbReference>
<dbReference type="InterPro" id="IPR025531">
    <property type="entry name" value="DUF4418"/>
</dbReference>
<feature type="transmembrane region" description="Helical" evidence="1">
    <location>
        <begin position="75"/>
        <end position="92"/>
    </location>
</feature>
<comment type="caution">
    <text evidence="2">The sequence shown here is derived from an EMBL/GenBank/DDBJ whole genome shotgun (WGS) entry which is preliminary data.</text>
</comment>
<keyword evidence="3" id="KW-1185">Reference proteome</keyword>
<keyword evidence="1" id="KW-0472">Membrane</keyword>
<organism evidence="2 3">
    <name type="scientific">Geobacter soli</name>
    <dbReference type="NCBI Taxonomy" id="1510391"/>
    <lineage>
        <taxon>Bacteria</taxon>
        <taxon>Pseudomonadati</taxon>
        <taxon>Thermodesulfobacteriota</taxon>
        <taxon>Desulfuromonadia</taxon>
        <taxon>Geobacterales</taxon>
        <taxon>Geobacteraceae</taxon>
        <taxon>Geobacter</taxon>
    </lineage>
</organism>
<protein>
    <submittedName>
        <fullName evidence="2">Uncharacterized protein</fullName>
    </submittedName>
</protein>
<keyword evidence="1" id="KW-1133">Transmembrane helix</keyword>
<dbReference type="AlphaFoldDB" id="A0A0C1U6F6"/>
<evidence type="ECO:0000256" key="1">
    <source>
        <dbReference type="SAM" id="Phobius"/>
    </source>
</evidence>